<dbReference type="PANTHER" id="PTHR34475">
    <property type="match status" value="1"/>
</dbReference>
<sequence length="283" mass="31829">MSNEIGYRLRQARESLGLSLEDVEATTRIRKKYLIALEQGDFSQFPSPVYVRSYIRTYAITVGENPQLLLQYYQPTQSSASTRFMKQRTQQQPAVREQPMGQASVQAAPGQSGHRNRLSQTQSMRPVTAEPDQLREQSTSVRQGRTHSRRPQMPPDVPAPEELGIKSAPIEAPVRSRRSVTPPPQPEWKREVKREKKKKTSTFGKIYTGLLIAGTVLLVIAIALFMWYRAENAAHLKKKEAPVTVKQNQVDKAENPPVLGKARLSVLTTSPTGPDRYELVNAV</sequence>
<evidence type="ECO:0000313" key="5">
    <source>
        <dbReference type="Proteomes" id="UP001596500"/>
    </source>
</evidence>
<dbReference type="InterPro" id="IPR010982">
    <property type="entry name" value="Lambda_DNA-bd_dom_sf"/>
</dbReference>
<dbReference type="SUPFAM" id="SSF47413">
    <property type="entry name" value="lambda repressor-like DNA-binding domains"/>
    <property type="match status" value="1"/>
</dbReference>
<feature type="transmembrane region" description="Helical" evidence="2">
    <location>
        <begin position="206"/>
        <end position="228"/>
    </location>
</feature>
<dbReference type="PANTHER" id="PTHR34475:SF1">
    <property type="entry name" value="CYTOSKELETON PROTEIN RODZ"/>
    <property type="match status" value="1"/>
</dbReference>
<proteinExistence type="predicted"/>
<dbReference type="InterPro" id="IPR001387">
    <property type="entry name" value="Cro/C1-type_HTH"/>
</dbReference>
<dbReference type="Pfam" id="PF13413">
    <property type="entry name" value="HTH_25"/>
    <property type="match status" value="1"/>
</dbReference>
<keyword evidence="2" id="KW-0812">Transmembrane</keyword>
<evidence type="ECO:0000256" key="1">
    <source>
        <dbReference type="SAM" id="MobiDB-lite"/>
    </source>
</evidence>
<evidence type="ECO:0000313" key="4">
    <source>
        <dbReference type="EMBL" id="MFC7441538.1"/>
    </source>
</evidence>
<feature type="domain" description="HTH cro/C1-type" evidence="3">
    <location>
        <begin position="8"/>
        <end position="65"/>
    </location>
</feature>
<keyword evidence="2" id="KW-1133">Transmembrane helix</keyword>
<evidence type="ECO:0000256" key="2">
    <source>
        <dbReference type="SAM" id="Phobius"/>
    </source>
</evidence>
<evidence type="ECO:0000259" key="3">
    <source>
        <dbReference type="SMART" id="SM00530"/>
    </source>
</evidence>
<name>A0ABW2RKI2_9BACL</name>
<dbReference type="Proteomes" id="UP001596500">
    <property type="component" value="Unassembled WGS sequence"/>
</dbReference>
<organism evidence="4 5">
    <name type="scientific">Laceyella putida</name>
    <dbReference type="NCBI Taxonomy" id="110101"/>
    <lineage>
        <taxon>Bacteria</taxon>
        <taxon>Bacillati</taxon>
        <taxon>Bacillota</taxon>
        <taxon>Bacilli</taxon>
        <taxon>Bacillales</taxon>
        <taxon>Thermoactinomycetaceae</taxon>
        <taxon>Laceyella</taxon>
    </lineage>
</organism>
<comment type="caution">
    <text evidence="4">The sequence shown here is derived from an EMBL/GenBank/DDBJ whole genome shotgun (WGS) entry which is preliminary data.</text>
</comment>
<dbReference type="SMART" id="SM00530">
    <property type="entry name" value="HTH_XRE"/>
    <property type="match status" value="1"/>
</dbReference>
<feature type="compositionally biased region" description="Polar residues" evidence="1">
    <location>
        <begin position="81"/>
        <end position="93"/>
    </location>
</feature>
<protein>
    <submittedName>
        <fullName evidence="4">Helix-turn-helix domain-containing protein</fullName>
    </submittedName>
</protein>
<dbReference type="EMBL" id="JBHTBW010000025">
    <property type="protein sequence ID" value="MFC7441538.1"/>
    <property type="molecule type" value="Genomic_DNA"/>
</dbReference>
<gene>
    <name evidence="4" type="ORF">ACFQNG_10275</name>
</gene>
<feature type="region of interest" description="Disordered" evidence="1">
    <location>
        <begin position="81"/>
        <end position="198"/>
    </location>
</feature>
<reference evidence="5" key="1">
    <citation type="journal article" date="2019" name="Int. J. Syst. Evol. Microbiol.">
        <title>The Global Catalogue of Microorganisms (GCM) 10K type strain sequencing project: providing services to taxonomists for standard genome sequencing and annotation.</title>
        <authorList>
            <consortium name="The Broad Institute Genomics Platform"/>
            <consortium name="The Broad Institute Genome Sequencing Center for Infectious Disease"/>
            <person name="Wu L."/>
            <person name="Ma J."/>
        </authorList>
    </citation>
    <scope>NUCLEOTIDE SEQUENCE [LARGE SCALE GENOMIC DNA]</scope>
    <source>
        <strain evidence="5">CGMCC 1.12942</strain>
    </source>
</reference>
<keyword evidence="5" id="KW-1185">Reference proteome</keyword>
<dbReference type="CDD" id="cd00093">
    <property type="entry name" value="HTH_XRE"/>
    <property type="match status" value="1"/>
</dbReference>
<accession>A0ABW2RKI2</accession>
<dbReference type="RefSeq" id="WP_379864835.1">
    <property type="nucleotide sequence ID" value="NZ_JBHTBW010000025.1"/>
</dbReference>
<dbReference type="InterPro" id="IPR050400">
    <property type="entry name" value="Bact_Cytoskel_RodZ"/>
</dbReference>
<keyword evidence="2" id="KW-0472">Membrane</keyword>
<dbReference type="Gene3D" id="1.10.260.40">
    <property type="entry name" value="lambda repressor-like DNA-binding domains"/>
    <property type="match status" value="1"/>
</dbReference>